<dbReference type="AlphaFoldDB" id="A0A2G2WKB2"/>
<evidence type="ECO:0000313" key="3">
    <source>
        <dbReference type="Proteomes" id="UP000224567"/>
    </source>
</evidence>
<gene>
    <name evidence="2" type="ORF">CQW23_14836</name>
</gene>
<comment type="caution">
    <text evidence="2">The sequence shown here is derived from an EMBL/GenBank/DDBJ whole genome shotgun (WGS) entry which is preliminary data.</text>
</comment>
<sequence>MSIFYGKKVISELKKEFIMKAWDSIHTKLAGLTLNHVSSIQYDVKVILDDMSGMGEDISPLQNLLGSFFGLANSYDQARSIFVDKTTTIKESEPYLKAKEHFELVVRKRDEKSEKVFAACTSLEKVIKKVNKLKARRDTAKQEVSEMESKVSAVEEEFYKYSDVPLPRQKPQRSWRRRVKS</sequence>
<protein>
    <submittedName>
        <fullName evidence="2">Uncharacterized protein</fullName>
    </submittedName>
</protein>
<dbReference type="Proteomes" id="UP000224567">
    <property type="component" value="Unassembled WGS sequence"/>
</dbReference>
<organism evidence="2 3">
    <name type="scientific">Capsicum baccatum</name>
    <name type="common">Peruvian pepper</name>
    <dbReference type="NCBI Taxonomy" id="33114"/>
    <lineage>
        <taxon>Eukaryota</taxon>
        <taxon>Viridiplantae</taxon>
        <taxon>Streptophyta</taxon>
        <taxon>Embryophyta</taxon>
        <taxon>Tracheophyta</taxon>
        <taxon>Spermatophyta</taxon>
        <taxon>Magnoliopsida</taxon>
        <taxon>eudicotyledons</taxon>
        <taxon>Gunneridae</taxon>
        <taxon>Pentapetalae</taxon>
        <taxon>asterids</taxon>
        <taxon>lamiids</taxon>
        <taxon>Solanales</taxon>
        <taxon>Solanaceae</taxon>
        <taxon>Solanoideae</taxon>
        <taxon>Capsiceae</taxon>
        <taxon>Capsicum</taxon>
    </lineage>
</organism>
<name>A0A2G2WKB2_CAPBA</name>
<dbReference type="STRING" id="33114.A0A2G2WKB2"/>
<accession>A0A2G2WKB2</accession>
<dbReference type="EMBL" id="MLFT02000006">
    <property type="protein sequence ID" value="PHT45678.1"/>
    <property type="molecule type" value="Genomic_DNA"/>
</dbReference>
<keyword evidence="3" id="KW-1185">Reference proteome</keyword>
<evidence type="ECO:0000256" key="1">
    <source>
        <dbReference type="SAM" id="Coils"/>
    </source>
</evidence>
<proteinExistence type="predicted"/>
<evidence type="ECO:0000313" key="2">
    <source>
        <dbReference type="EMBL" id="PHT45678.1"/>
    </source>
</evidence>
<feature type="coiled-coil region" evidence="1">
    <location>
        <begin position="123"/>
        <end position="157"/>
    </location>
</feature>
<reference evidence="3" key="2">
    <citation type="journal article" date="2017" name="J. Anim. Genet.">
        <title>Multiple reference genome sequences of hot pepper reveal the massive evolution of plant disease resistance genes by retroduplication.</title>
        <authorList>
            <person name="Kim S."/>
            <person name="Park J."/>
            <person name="Yeom S.-I."/>
            <person name="Kim Y.-M."/>
            <person name="Seo E."/>
            <person name="Kim K.-T."/>
            <person name="Kim M.-S."/>
            <person name="Lee J.M."/>
            <person name="Cheong K."/>
            <person name="Shin H.-S."/>
            <person name="Kim S.-B."/>
            <person name="Han K."/>
            <person name="Lee J."/>
            <person name="Park M."/>
            <person name="Lee H.-A."/>
            <person name="Lee H.-Y."/>
            <person name="Lee Y."/>
            <person name="Oh S."/>
            <person name="Lee J.H."/>
            <person name="Choi E."/>
            <person name="Choi E."/>
            <person name="Lee S.E."/>
            <person name="Jeon J."/>
            <person name="Kim H."/>
            <person name="Choi G."/>
            <person name="Song H."/>
            <person name="Lee J."/>
            <person name="Lee S.-C."/>
            <person name="Kwon J.-K."/>
            <person name="Lee H.-Y."/>
            <person name="Koo N."/>
            <person name="Hong Y."/>
            <person name="Kim R.W."/>
            <person name="Kang W.-H."/>
            <person name="Huh J.H."/>
            <person name="Kang B.-C."/>
            <person name="Yang T.-J."/>
            <person name="Lee Y.-H."/>
            <person name="Bennetzen J.L."/>
            <person name="Choi D."/>
        </authorList>
    </citation>
    <scope>NUCLEOTIDE SEQUENCE [LARGE SCALE GENOMIC DNA]</scope>
    <source>
        <strain evidence="3">cv. PBC81</strain>
    </source>
</reference>
<dbReference type="OrthoDB" id="1304813at2759"/>
<reference evidence="2 3" key="1">
    <citation type="journal article" date="2017" name="Genome Biol.">
        <title>New reference genome sequences of hot pepper reveal the massive evolution of plant disease-resistance genes by retroduplication.</title>
        <authorList>
            <person name="Kim S."/>
            <person name="Park J."/>
            <person name="Yeom S.I."/>
            <person name="Kim Y.M."/>
            <person name="Seo E."/>
            <person name="Kim K.T."/>
            <person name="Kim M.S."/>
            <person name="Lee J.M."/>
            <person name="Cheong K."/>
            <person name="Shin H.S."/>
            <person name="Kim S.B."/>
            <person name="Han K."/>
            <person name="Lee J."/>
            <person name="Park M."/>
            <person name="Lee H.A."/>
            <person name="Lee H.Y."/>
            <person name="Lee Y."/>
            <person name="Oh S."/>
            <person name="Lee J.H."/>
            <person name="Choi E."/>
            <person name="Choi E."/>
            <person name="Lee S.E."/>
            <person name="Jeon J."/>
            <person name="Kim H."/>
            <person name="Choi G."/>
            <person name="Song H."/>
            <person name="Lee J."/>
            <person name="Lee S.C."/>
            <person name="Kwon J.K."/>
            <person name="Lee H.Y."/>
            <person name="Koo N."/>
            <person name="Hong Y."/>
            <person name="Kim R.W."/>
            <person name="Kang W.H."/>
            <person name="Huh J.H."/>
            <person name="Kang B.C."/>
            <person name="Yang T.J."/>
            <person name="Lee Y.H."/>
            <person name="Bennetzen J.L."/>
            <person name="Choi D."/>
        </authorList>
    </citation>
    <scope>NUCLEOTIDE SEQUENCE [LARGE SCALE GENOMIC DNA]</scope>
    <source>
        <strain evidence="3">cv. PBC81</strain>
    </source>
</reference>
<keyword evidence="1" id="KW-0175">Coiled coil</keyword>